<evidence type="ECO:0000256" key="7">
    <source>
        <dbReference type="PIRSR" id="PIRSR601344-1"/>
    </source>
</evidence>
<feature type="binding site" evidence="7">
    <location>
        <position position="78"/>
    </location>
    <ligand>
        <name>chlorophyll a</name>
        <dbReference type="ChEBI" id="CHEBI:58416"/>
        <label>1</label>
    </ligand>
</feature>
<evidence type="ECO:0000256" key="2">
    <source>
        <dbReference type="ARBA" id="ARBA00004229"/>
    </source>
</evidence>
<dbReference type="Gene3D" id="1.10.3460.10">
    <property type="entry name" value="Chlorophyll a/b binding protein domain"/>
    <property type="match status" value="1"/>
</dbReference>
<gene>
    <name evidence="10" type="ORF">PECAL_1P15680</name>
</gene>
<feature type="binding site" evidence="7">
    <location>
        <position position="75"/>
    </location>
    <ligand>
        <name>chlorophyll a</name>
        <dbReference type="ChEBI" id="CHEBI:58416"/>
        <label>1</label>
    </ligand>
</feature>
<feature type="binding site" evidence="7">
    <location>
        <position position="227"/>
    </location>
    <ligand>
        <name>chlorophyll a</name>
        <dbReference type="ChEBI" id="CHEBI:58416"/>
        <label>1</label>
    </ligand>
</feature>
<sequence length="273" mass="29506">MKLAVALAVLPAAAAFVGPAAAPAETRLRETKADLEALAKELNPTVGFYDPLGLSSQNFWGKSEEETIGFLRHAEIKHGRVAMAAFSGYVVQANGFHWPWAMTMDGRSFDVAGSPPEQWDAIPLNAKLQIVAFVGFLERAAAPAPRRAAPPRPARRPPATRRPRPRRFYSEIAGTHYMKGGVPGKYPSFAETGFDAVMPVDLYDPAGLWGDMSAEKSKRGLAVEINNGRAAMLGIFGFMAASKVDGSVPALSFIKPYAGDYMQPFEGNFDLFA</sequence>
<dbReference type="GO" id="GO:0016020">
    <property type="term" value="C:membrane"/>
    <property type="evidence" value="ECO:0007669"/>
    <property type="project" value="InterPro"/>
</dbReference>
<keyword evidence="7" id="KW-0148">Chlorophyll</keyword>
<dbReference type="EMBL" id="CAKKNE010000001">
    <property type="protein sequence ID" value="CAH0365149.1"/>
    <property type="molecule type" value="Genomic_DNA"/>
</dbReference>
<keyword evidence="7" id="KW-0157">Chromophore</keyword>
<evidence type="ECO:0000256" key="9">
    <source>
        <dbReference type="SAM" id="SignalP"/>
    </source>
</evidence>
<dbReference type="PANTHER" id="PTHR21649">
    <property type="entry name" value="CHLOROPHYLL A/B BINDING PROTEIN"/>
    <property type="match status" value="1"/>
</dbReference>
<accession>A0A8J2SB91</accession>
<evidence type="ECO:0000256" key="5">
    <source>
        <dbReference type="ARBA" id="ARBA00022531"/>
    </source>
</evidence>
<dbReference type="SUPFAM" id="SSF103511">
    <property type="entry name" value="Chlorophyll a-b binding protein"/>
    <property type="match status" value="1"/>
</dbReference>
<dbReference type="Pfam" id="PF00504">
    <property type="entry name" value="Chloroa_b-bind"/>
    <property type="match status" value="1"/>
</dbReference>
<comment type="function">
    <text evidence="1">The light-harvesting complex (LHC) functions as a light receptor, it captures and delivers excitation energy to photosystems with which it is closely associated. Energy is transferred from the carotenoid and chlorophyll C (or B) to chlorophyll A and the photosynthetic reaction centers where it is used to synthesize ATP and reducing power.</text>
</comment>
<feature type="chain" id="PRO_5035281094" description="Plastid light harvesting protein" evidence="9">
    <location>
        <begin position="16"/>
        <end position="273"/>
    </location>
</feature>
<feature type="binding site" evidence="7">
    <location>
        <position position="229"/>
    </location>
    <ligand>
        <name>chlorophyll a</name>
        <dbReference type="ChEBI" id="CHEBI:58416"/>
        <label>1</label>
    </ligand>
</feature>
<comment type="subcellular location">
    <subcellularLocation>
        <location evidence="2">Plastid</location>
        <location evidence="2">Chloroplast</location>
    </subcellularLocation>
</comment>
<evidence type="ECO:0000256" key="8">
    <source>
        <dbReference type="SAM" id="MobiDB-lite"/>
    </source>
</evidence>
<comment type="caution">
    <text evidence="10">The sequence shown here is derived from an EMBL/GenBank/DDBJ whole genome shotgun (WGS) entry which is preliminary data.</text>
</comment>
<evidence type="ECO:0000313" key="10">
    <source>
        <dbReference type="EMBL" id="CAH0365149.1"/>
    </source>
</evidence>
<keyword evidence="11" id="KW-1185">Reference proteome</keyword>
<proteinExistence type="inferred from homology"/>
<dbReference type="OrthoDB" id="191071at2759"/>
<feature type="region of interest" description="Disordered" evidence="8">
    <location>
        <begin position="144"/>
        <end position="165"/>
    </location>
</feature>
<feature type="binding site" description="axial binding residue" evidence="7">
    <location>
        <position position="80"/>
    </location>
    <ligand>
        <name>chlorophyll b</name>
        <dbReference type="ChEBI" id="CHEBI:61721"/>
        <label>1</label>
    </ligand>
    <ligandPart>
        <name>Mg</name>
        <dbReference type="ChEBI" id="CHEBI:25107"/>
    </ligandPart>
</feature>
<dbReference type="InterPro" id="IPR001344">
    <property type="entry name" value="Chloro_AB-bd_pln"/>
</dbReference>
<evidence type="ECO:0000256" key="3">
    <source>
        <dbReference type="ARBA" id="ARBA00005933"/>
    </source>
</evidence>
<organism evidence="10 11">
    <name type="scientific">Pelagomonas calceolata</name>
    <dbReference type="NCBI Taxonomy" id="35677"/>
    <lineage>
        <taxon>Eukaryota</taxon>
        <taxon>Sar</taxon>
        <taxon>Stramenopiles</taxon>
        <taxon>Ochrophyta</taxon>
        <taxon>Pelagophyceae</taxon>
        <taxon>Pelagomonadales</taxon>
        <taxon>Pelagomonadaceae</taxon>
        <taxon>Pelagomonas</taxon>
    </lineage>
</organism>
<dbReference type="InterPro" id="IPR022796">
    <property type="entry name" value="Chloroa_b-bind"/>
</dbReference>
<evidence type="ECO:0000256" key="6">
    <source>
        <dbReference type="ARBA" id="ARBA00022640"/>
    </source>
</evidence>
<protein>
    <recommendedName>
        <fullName evidence="12">Plastid light harvesting protein</fullName>
    </recommendedName>
</protein>
<feature type="compositionally biased region" description="Basic residues" evidence="8">
    <location>
        <begin position="153"/>
        <end position="165"/>
    </location>
</feature>
<evidence type="ECO:0000256" key="4">
    <source>
        <dbReference type="ARBA" id="ARBA00022528"/>
    </source>
</evidence>
<keyword evidence="6" id="KW-0934">Plastid</keyword>
<dbReference type="GO" id="GO:0016168">
    <property type="term" value="F:chlorophyll binding"/>
    <property type="evidence" value="ECO:0007669"/>
    <property type="project" value="UniProtKB-KW"/>
</dbReference>
<evidence type="ECO:0000256" key="1">
    <source>
        <dbReference type="ARBA" id="ARBA00004022"/>
    </source>
</evidence>
<keyword evidence="4" id="KW-0150">Chloroplast</keyword>
<feature type="binding site" evidence="7">
    <location>
        <position position="55"/>
    </location>
    <ligand>
        <name>chlorophyll a</name>
        <dbReference type="ChEBI" id="CHEBI:58416"/>
        <label>1</label>
    </ligand>
</feature>
<comment type="similarity">
    <text evidence="3">Belongs to the fucoxanthin chlorophyll protein family.</text>
</comment>
<evidence type="ECO:0008006" key="12">
    <source>
        <dbReference type="Google" id="ProtNLM"/>
    </source>
</evidence>
<keyword evidence="5" id="KW-0602">Photosynthesis</keyword>
<dbReference type="GO" id="GO:0009765">
    <property type="term" value="P:photosynthesis, light harvesting"/>
    <property type="evidence" value="ECO:0007669"/>
    <property type="project" value="InterPro"/>
</dbReference>
<name>A0A8J2SB91_9STRA</name>
<feature type="binding site" evidence="7">
    <location>
        <position position="224"/>
    </location>
    <ligand>
        <name>chlorophyll a</name>
        <dbReference type="ChEBI" id="CHEBI:58416"/>
        <label>1</label>
    </ligand>
</feature>
<dbReference type="GO" id="GO:0009507">
    <property type="term" value="C:chloroplast"/>
    <property type="evidence" value="ECO:0007669"/>
    <property type="project" value="UniProtKB-SubCell"/>
</dbReference>
<feature type="signal peptide" evidence="9">
    <location>
        <begin position="1"/>
        <end position="15"/>
    </location>
</feature>
<dbReference type="Proteomes" id="UP000789595">
    <property type="component" value="Unassembled WGS sequence"/>
</dbReference>
<evidence type="ECO:0000313" key="11">
    <source>
        <dbReference type="Proteomes" id="UP000789595"/>
    </source>
</evidence>
<dbReference type="AlphaFoldDB" id="A0A8J2SB91"/>
<reference evidence="10" key="1">
    <citation type="submission" date="2021-11" db="EMBL/GenBank/DDBJ databases">
        <authorList>
            <consortium name="Genoscope - CEA"/>
            <person name="William W."/>
        </authorList>
    </citation>
    <scope>NUCLEOTIDE SEQUENCE</scope>
</reference>
<keyword evidence="9" id="KW-0732">Signal</keyword>